<dbReference type="InterPro" id="IPR013005">
    <property type="entry name" value="Ribosomal_uL4-like"/>
</dbReference>
<sequence length="210" mass="23174">MELKVKSLSGSDAGKQAVGFDFVQEGKGNQAVHDTVVAYMAAQRMGTAKTKNRAEVSGTGKKPWRQKGTGRARTGSLRTNIFTGGGVTHGPRPRDFSKKVNAKTRQLALRKALSERMKDGEVILVDSLELETHKTKELRNSILLLKPENAETVLLVNAKPNDNLAWAARNLPLLNLVQADTLNTYQVLWPDVMILTKEALETVTERLNKK</sequence>
<dbReference type="NCBIfam" id="TIGR03953">
    <property type="entry name" value="rplD_bact"/>
    <property type="match status" value="1"/>
</dbReference>
<dbReference type="InterPro" id="IPR023574">
    <property type="entry name" value="Ribosomal_uL4_dom_sf"/>
</dbReference>
<dbReference type="Pfam" id="PF00573">
    <property type="entry name" value="Ribosomal_L4"/>
    <property type="match status" value="1"/>
</dbReference>
<dbReference type="Gene3D" id="3.40.1370.10">
    <property type="match status" value="1"/>
</dbReference>
<organism evidence="5">
    <name type="scientific">marine metagenome</name>
    <dbReference type="NCBI Taxonomy" id="408172"/>
    <lineage>
        <taxon>unclassified sequences</taxon>
        <taxon>metagenomes</taxon>
        <taxon>ecological metagenomes</taxon>
    </lineage>
</organism>
<reference evidence="5" key="1">
    <citation type="submission" date="2018-05" db="EMBL/GenBank/DDBJ databases">
        <authorList>
            <person name="Lanie J.A."/>
            <person name="Ng W.-L."/>
            <person name="Kazmierczak K.M."/>
            <person name="Andrzejewski T.M."/>
            <person name="Davidsen T.M."/>
            <person name="Wayne K.J."/>
            <person name="Tettelin H."/>
            <person name="Glass J.I."/>
            <person name="Rusch D."/>
            <person name="Podicherti R."/>
            <person name="Tsui H.-C.T."/>
            <person name="Winkler M.E."/>
        </authorList>
    </citation>
    <scope>NUCLEOTIDE SEQUENCE</scope>
</reference>
<dbReference type="HAMAP" id="MF_01328_B">
    <property type="entry name" value="Ribosomal_uL4_B"/>
    <property type="match status" value="1"/>
</dbReference>
<dbReference type="AlphaFoldDB" id="A0A382FLS3"/>
<dbReference type="GO" id="GO:0005840">
    <property type="term" value="C:ribosome"/>
    <property type="evidence" value="ECO:0007669"/>
    <property type="project" value="UniProtKB-KW"/>
</dbReference>
<dbReference type="GO" id="GO:1990904">
    <property type="term" value="C:ribonucleoprotein complex"/>
    <property type="evidence" value="ECO:0007669"/>
    <property type="project" value="UniProtKB-KW"/>
</dbReference>
<gene>
    <name evidence="5" type="ORF">METZ01_LOCUS216453</name>
</gene>
<evidence type="ECO:0000256" key="2">
    <source>
        <dbReference type="ARBA" id="ARBA00022980"/>
    </source>
</evidence>
<keyword evidence="2" id="KW-0689">Ribosomal protein</keyword>
<dbReference type="PANTHER" id="PTHR10746:SF6">
    <property type="entry name" value="LARGE RIBOSOMAL SUBUNIT PROTEIN UL4M"/>
    <property type="match status" value="1"/>
</dbReference>
<dbReference type="PANTHER" id="PTHR10746">
    <property type="entry name" value="50S RIBOSOMAL PROTEIN L4"/>
    <property type="match status" value="1"/>
</dbReference>
<evidence type="ECO:0000256" key="4">
    <source>
        <dbReference type="SAM" id="MobiDB-lite"/>
    </source>
</evidence>
<keyword evidence="3" id="KW-0687">Ribonucleoprotein</keyword>
<evidence type="ECO:0000256" key="3">
    <source>
        <dbReference type="ARBA" id="ARBA00023274"/>
    </source>
</evidence>
<evidence type="ECO:0008006" key="6">
    <source>
        <dbReference type="Google" id="ProtNLM"/>
    </source>
</evidence>
<protein>
    <recommendedName>
        <fullName evidence="6">50S ribosomal protein L4</fullName>
    </recommendedName>
</protein>
<dbReference type="EMBL" id="UINC01050530">
    <property type="protein sequence ID" value="SVB63599.1"/>
    <property type="molecule type" value="Genomic_DNA"/>
</dbReference>
<comment type="similarity">
    <text evidence="1">Belongs to the universal ribosomal protein uL4 family.</text>
</comment>
<dbReference type="SUPFAM" id="SSF52166">
    <property type="entry name" value="Ribosomal protein L4"/>
    <property type="match status" value="1"/>
</dbReference>
<evidence type="ECO:0000313" key="5">
    <source>
        <dbReference type="EMBL" id="SVB63599.1"/>
    </source>
</evidence>
<accession>A0A382FLS3</accession>
<dbReference type="InterPro" id="IPR002136">
    <property type="entry name" value="Ribosomal_uL4"/>
</dbReference>
<name>A0A382FLS3_9ZZZZ</name>
<evidence type="ECO:0000256" key="1">
    <source>
        <dbReference type="ARBA" id="ARBA00010528"/>
    </source>
</evidence>
<feature type="region of interest" description="Disordered" evidence="4">
    <location>
        <begin position="49"/>
        <end position="72"/>
    </location>
</feature>
<dbReference type="GO" id="GO:0003735">
    <property type="term" value="F:structural constituent of ribosome"/>
    <property type="evidence" value="ECO:0007669"/>
    <property type="project" value="InterPro"/>
</dbReference>
<proteinExistence type="inferred from homology"/>
<dbReference type="GO" id="GO:0006412">
    <property type="term" value="P:translation"/>
    <property type="evidence" value="ECO:0007669"/>
    <property type="project" value="InterPro"/>
</dbReference>